<reference evidence="2" key="2">
    <citation type="submission" date="2008-12" db="EMBL/GenBank/DDBJ databases">
        <title>Improved gene annotation of the rice (Oryza sativa) genomes.</title>
        <authorList>
            <person name="Wang J."/>
            <person name="Li R."/>
            <person name="Fan W."/>
            <person name="Huang Q."/>
            <person name="Zhang J."/>
            <person name="Zhou Y."/>
            <person name="Hu Y."/>
            <person name="Zi S."/>
            <person name="Li J."/>
            <person name="Ni P."/>
            <person name="Zheng H."/>
            <person name="Zhang Y."/>
            <person name="Zhao M."/>
            <person name="Hao Q."/>
            <person name="McDermott J."/>
            <person name="Samudrala R."/>
            <person name="Kristiansen K."/>
            <person name="Wong G.K.-S."/>
        </authorList>
    </citation>
    <scope>NUCLEOTIDE SEQUENCE</scope>
</reference>
<organism evidence="2">
    <name type="scientific">Oryza sativa subsp. japonica</name>
    <name type="common">Rice</name>
    <dbReference type="NCBI Taxonomy" id="39947"/>
    <lineage>
        <taxon>Eukaryota</taxon>
        <taxon>Viridiplantae</taxon>
        <taxon>Streptophyta</taxon>
        <taxon>Embryophyta</taxon>
        <taxon>Tracheophyta</taxon>
        <taxon>Spermatophyta</taxon>
        <taxon>Magnoliopsida</taxon>
        <taxon>Liliopsida</taxon>
        <taxon>Poales</taxon>
        <taxon>Poaceae</taxon>
        <taxon>BOP clade</taxon>
        <taxon>Oryzoideae</taxon>
        <taxon>Oryzeae</taxon>
        <taxon>Oryzinae</taxon>
        <taxon>Oryza</taxon>
        <taxon>Oryza sativa</taxon>
    </lineage>
</organism>
<gene>
    <name evidence="2" type="ORF">OsJ_35725</name>
</gene>
<accession>A0A8J8XS40</accession>
<dbReference type="AlphaFoldDB" id="A0A8J8XS40"/>
<evidence type="ECO:0000313" key="2">
    <source>
        <dbReference type="EMBL" id="EEE53018.1"/>
    </source>
</evidence>
<protein>
    <submittedName>
        <fullName evidence="2">Uncharacterized protein</fullName>
    </submittedName>
</protein>
<dbReference type="EMBL" id="CM000149">
    <property type="protein sequence ID" value="EEE53018.1"/>
    <property type="molecule type" value="Genomic_DNA"/>
</dbReference>
<proteinExistence type="predicted"/>
<evidence type="ECO:0000256" key="1">
    <source>
        <dbReference type="SAM" id="MobiDB-lite"/>
    </source>
</evidence>
<reference evidence="2" key="1">
    <citation type="journal article" date="2005" name="PLoS Biol.">
        <title>The genomes of Oryza sativa: a history of duplications.</title>
        <authorList>
            <person name="Yu J."/>
            <person name="Wang J."/>
            <person name="Lin W."/>
            <person name="Li S."/>
            <person name="Li H."/>
            <person name="Zhou J."/>
            <person name="Ni P."/>
            <person name="Dong W."/>
            <person name="Hu S."/>
            <person name="Zeng C."/>
            <person name="Zhang J."/>
            <person name="Zhang Y."/>
            <person name="Li R."/>
            <person name="Xu Z."/>
            <person name="Li S."/>
            <person name="Li X."/>
            <person name="Zheng H."/>
            <person name="Cong L."/>
            <person name="Lin L."/>
            <person name="Yin J."/>
            <person name="Geng J."/>
            <person name="Li G."/>
            <person name="Shi J."/>
            <person name="Liu J."/>
            <person name="Lv H."/>
            <person name="Li J."/>
            <person name="Wang J."/>
            <person name="Deng Y."/>
            <person name="Ran L."/>
            <person name="Shi X."/>
            <person name="Wang X."/>
            <person name="Wu Q."/>
            <person name="Li C."/>
            <person name="Ren X."/>
            <person name="Wang J."/>
            <person name="Wang X."/>
            <person name="Li D."/>
            <person name="Liu D."/>
            <person name="Zhang X."/>
            <person name="Ji Z."/>
            <person name="Zhao W."/>
            <person name="Sun Y."/>
            <person name="Zhang Z."/>
            <person name="Bao J."/>
            <person name="Han Y."/>
            <person name="Dong L."/>
            <person name="Ji J."/>
            <person name="Chen P."/>
            <person name="Wu S."/>
            <person name="Liu J."/>
            <person name="Xiao Y."/>
            <person name="Bu D."/>
            <person name="Tan J."/>
            <person name="Yang L."/>
            <person name="Ye C."/>
            <person name="Zhang J."/>
            <person name="Xu J."/>
            <person name="Zhou Y."/>
            <person name="Yu Y."/>
            <person name="Zhang B."/>
            <person name="Zhuang S."/>
            <person name="Wei H."/>
            <person name="Liu B."/>
            <person name="Lei M."/>
            <person name="Yu H."/>
            <person name="Li Y."/>
            <person name="Xu H."/>
            <person name="Wei S."/>
            <person name="He X."/>
            <person name="Fang L."/>
            <person name="Zhang Z."/>
            <person name="Zhang Y."/>
            <person name="Huang X."/>
            <person name="Su Z."/>
            <person name="Tong W."/>
            <person name="Li J."/>
            <person name="Tong Z."/>
            <person name="Li S."/>
            <person name="Ye J."/>
            <person name="Wang L."/>
            <person name="Fang L."/>
            <person name="Lei T."/>
            <person name="Chen C."/>
            <person name="Chen H."/>
            <person name="Xu Z."/>
            <person name="Li H."/>
            <person name="Huang H."/>
            <person name="Zhang F."/>
            <person name="Xu H."/>
            <person name="Li N."/>
            <person name="Zhao C."/>
            <person name="Li S."/>
            <person name="Dong L."/>
            <person name="Huang Y."/>
            <person name="Li L."/>
            <person name="Xi Y."/>
            <person name="Qi Q."/>
            <person name="Li W."/>
            <person name="Zhang B."/>
            <person name="Hu W."/>
            <person name="Zhang Y."/>
            <person name="Tian X."/>
            <person name="Jiao Y."/>
            <person name="Liang X."/>
            <person name="Jin J."/>
            <person name="Gao L."/>
            <person name="Zheng W."/>
            <person name="Hao B."/>
            <person name="Liu S."/>
            <person name="Wang W."/>
            <person name="Yuan L."/>
            <person name="Cao M."/>
            <person name="McDermott J."/>
            <person name="Samudrala R."/>
            <person name="Wang J."/>
            <person name="Wong G.K."/>
            <person name="Yang H."/>
        </authorList>
    </citation>
    <scope>NUCLEOTIDE SEQUENCE [LARGE SCALE GENOMIC DNA]</scope>
</reference>
<dbReference type="Proteomes" id="UP000007752">
    <property type="component" value="Chromosome 12"/>
</dbReference>
<sequence length="98" mass="10515">MQCSLFTTVPMDSDDTLCTGPLPLDAVVVPLLSTARRWRSVMEVIPMMWMTSPTPMHLRMVVVELVGADGGEVGLGAAGSNKRHKGQEGAQAGRRHAV</sequence>
<feature type="region of interest" description="Disordered" evidence="1">
    <location>
        <begin position="74"/>
        <end position="98"/>
    </location>
</feature>
<name>A0A8J8XS40_ORYSJ</name>